<dbReference type="AlphaFoldDB" id="A0A9W4IDP5"/>
<dbReference type="InterPro" id="IPR045857">
    <property type="entry name" value="O16G_dom_2"/>
</dbReference>
<comment type="caution">
    <text evidence="4">The sequence shown here is derived from an EMBL/GenBank/DDBJ whole genome shotgun (WGS) entry which is preliminary data.</text>
</comment>
<sequence>MSVVQPKSSFTTRKWWKEAVVYQVYPASFKSGKSASKADGWGDICGIIEKVPYLRSLGVDVLWSSPIYTSPQVDMGYDIANYKSIDPRYGTLADVDLLIKTLGEHQMKLMMDLVVTHTSDQHDWFVESAKSKVSPRRDWYIWRPAQGLDGAGNPIPPNNWAQILGDSLSAWTWHERTQEFYLTLHTSEQVDLNWENPDVIAAVYDVMEFWLSRGVAGFRMDVINLISKEQSFPDAPIIDPSSKYQPGERFYTNGPRFHEYMHGIYDNVLSKYDTITVGETPYITDMEEIIRAVGSTARELNMAFNFDHMEIEDVKTKGESKWSLRDWKLTELKGIFSGWQKRMKEWDGWNAIFLECHDQARSVSRYTKDTDEFRGRAAKLLALLETTLGGTIYLYQGQEIGMRNFPLEWDPETDYKDIESVNFWKRSKQLHPAGSEELAKAKKLLQKKARDHARTPMQWCAAPNAGFTVPGVTPWMRVNDDFKTVNVESQMNFPCHEREELSVWQYWQHALEFRKLHKDAFVYGDFEDLDFENEGVYAYLRMDAEKKETWLVAMNWTDSTIEWALPPGIQVTHWVSSSLQTTAIELDQRVIKLRAFEGLVGCCNLV</sequence>
<dbReference type="SMART" id="SM00642">
    <property type="entry name" value="Aamy"/>
    <property type="match status" value="1"/>
</dbReference>
<dbReference type="GO" id="GO:0000025">
    <property type="term" value="P:maltose catabolic process"/>
    <property type="evidence" value="ECO:0007669"/>
    <property type="project" value="TreeGrafter"/>
</dbReference>
<evidence type="ECO:0000256" key="1">
    <source>
        <dbReference type="ARBA" id="ARBA00008061"/>
    </source>
</evidence>
<dbReference type="PANTHER" id="PTHR10357">
    <property type="entry name" value="ALPHA-AMYLASE FAMILY MEMBER"/>
    <property type="match status" value="1"/>
</dbReference>
<dbReference type="GO" id="GO:0004574">
    <property type="term" value="F:oligo-1,6-glucosidase activity"/>
    <property type="evidence" value="ECO:0007669"/>
    <property type="project" value="TreeGrafter"/>
</dbReference>
<organism evidence="4 5">
    <name type="scientific">Penicillium salamii</name>
    <dbReference type="NCBI Taxonomy" id="1612424"/>
    <lineage>
        <taxon>Eukaryota</taxon>
        <taxon>Fungi</taxon>
        <taxon>Dikarya</taxon>
        <taxon>Ascomycota</taxon>
        <taxon>Pezizomycotina</taxon>
        <taxon>Eurotiomycetes</taxon>
        <taxon>Eurotiomycetidae</taxon>
        <taxon>Eurotiales</taxon>
        <taxon>Aspergillaceae</taxon>
        <taxon>Penicillium</taxon>
    </lineage>
</organism>
<dbReference type="GO" id="GO:0033934">
    <property type="term" value="F:glucan 1,4-alpha-maltotriohydrolase activity"/>
    <property type="evidence" value="ECO:0007669"/>
    <property type="project" value="TreeGrafter"/>
</dbReference>
<evidence type="ECO:0000313" key="5">
    <source>
        <dbReference type="Proteomes" id="UP001152649"/>
    </source>
</evidence>
<dbReference type="CDD" id="cd11333">
    <property type="entry name" value="AmyAc_SI_OligoGlu_DGase"/>
    <property type="match status" value="1"/>
</dbReference>
<proteinExistence type="inferred from homology"/>
<dbReference type="InterPro" id="IPR017853">
    <property type="entry name" value="GH"/>
</dbReference>
<dbReference type="Pfam" id="PF00128">
    <property type="entry name" value="Alpha-amylase"/>
    <property type="match status" value="1"/>
</dbReference>
<dbReference type="Proteomes" id="UP001152649">
    <property type="component" value="Unassembled WGS sequence"/>
</dbReference>
<name>A0A9W4IDP5_9EURO</name>
<dbReference type="InterPro" id="IPR006047">
    <property type="entry name" value="GH13_cat_dom"/>
</dbReference>
<keyword evidence="5" id="KW-1185">Reference proteome</keyword>
<dbReference type="GO" id="GO:0004556">
    <property type="term" value="F:alpha-amylase activity"/>
    <property type="evidence" value="ECO:0007669"/>
    <property type="project" value="TreeGrafter"/>
</dbReference>
<dbReference type="Gene3D" id="3.20.20.80">
    <property type="entry name" value="Glycosidases"/>
    <property type="match status" value="1"/>
</dbReference>
<dbReference type="InterPro" id="IPR013780">
    <property type="entry name" value="Glyco_hydro_b"/>
</dbReference>
<protein>
    <recommendedName>
        <fullName evidence="3">Glycosyl hydrolase family 13 catalytic domain-containing protein</fullName>
    </recommendedName>
</protein>
<evidence type="ECO:0000259" key="3">
    <source>
        <dbReference type="SMART" id="SM00642"/>
    </source>
</evidence>
<dbReference type="PANTHER" id="PTHR10357:SF232">
    <property type="entry name" value="GLYCOSYL HYDROLASE FAMILY 13 CATALYTIC DOMAIN-CONTAINING PROTEIN"/>
    <property type="match status" value="1"/>
</dbReference>
<dbReference type="SUPFAM" id="SSF51011">
    <property type="entry name" value="Glycosyl hydrolase domain"/>
    <property type="match status" value="1"/>
</dbReference>
<keyword evidence="2" id="KW-0462">Maltose metabolism</keyword>
<dbReference type="GO" id="GO:0005987">
    <property type="term" value="P:sucrose catabolic process"/>
    <property type="evidence" value="ECO:0007669"/>
    <property type="project" value="TreeGrafter"/>
</dbReference>
<dbReference type="SUPFAM" id="SSF51445">
    <property type="entry name" value="(Trans)glycosidases"/>
    <property type="match status" value="1"/>
</dbReference>
<dbReference type="Gene3D" id="2.60.40.1180">
    <property type="entry name" value="Golgi alpha-mannosidase II"/>
    <property type="match status" value="1"/>
</dbReference>
<dbReference type="FunFam" id="3.20.20.80:FF:000087">
    <property type="entry name" value="Oligo-1,6-glucosidase IMA1"/>
    <property type="match status" value="1"/>
</dbReference>
<dbReference type="Gene3D" id="3.90.400.10">
    <property type="entry name" value="Oligo-1,6-glucosidase, Domain 2"/>
    <property type="match status" value="1"/>
</dbReference>
<gene>
    <name evidence="4" type="ORF">PSALAMII_LOCUS1016</name>
</gene>
<reference evidence="4" key="1">
    <citation type="submission" date="2021-07" db="EMBL/GenBank/DDBJ databases">
        <authorList>
            <person name="Branca A.L. A."/>
        </authorList>
    </citation>
    <scope>NUCLEOTIDE SEQUENCE</scope>
</reference>
<comment type="similarity">
    <text evidence="1">Belongs to the glycosyl hydrolase 13 family.</text>
</comment>
<evidence type="ECO:0000256" key="2">
    <source>
        <dbReference type="ARBA" id="ARBA00026248"/>
    </source>
</evidence>
<evidence type="ECO:0000313" key="4">
    <source>
        <dbReference type="EMBL" id="CAG8264415.1"/>
    </source>
</evidence>
<dbReference type="EMBL" id="CAJVPG010000033">
    <property type="protein sequence ID" value="CAG8264415.1"/>
    <property type="molecule type" value="Genomic_DNA"/>
</dbReference>
<dbReference type="GO" id="GO:0004575">
    <property type="term" value="F:sucrose alpha-glucosidase activity"/>
    <property type="evidence" value="ECO:0007669"/>
    <property type="project" value="TreeGrafter"/>
</dbReference>
<accession>A0A9W4IDP5</accession>
<feature type="domain" description="Glycosyl hydrolase family 13 catalytic" evidence="3">
    <location>
        <begin position="23"/>
        <end position="454"/>
    </location>
</feature>
<dbReference type="OrthoDB" id="1740265at2759"/>